<dbReference type="AlphaFoldDB" id="A0A5B1M6H2"/>
<gene>
    <name evidence="2" type="ORF">F0U47_07930</name>
</gene>
<dbReference type="EMBL" id="VUJW01000003">
    <property type="protein sequence ID" value="KAA1427397.1"/>
    <property type="molecule type" value="Genomic_DNA"/>
</dbReference>
<dbReference type="Pfam" id="PF00403">
    <property type="entry name" value="HMA"/>
    <property type="match status" value="1"/>
</dbReference>
<sequence>MEGFSGPQQCSPRHLSVHVAGMGCRSCVRLVTGRLRDVSGVRILMADADTCTVDLYGTMTGREVKAALADLDFDVEVLTE</sequence>
<feature type="domain" description="HMA" evidence="1">
    <location>
        <begin position="17"/>
        <end position="71"/>
    </location>
</feature>
<comment type="caution">
    <text evidence="2">The sequence shown here is derived from an EMBL/GenBank/DDBJ whole genome shotgun (WGS) entry which is preliminary data.</text>
</comment>
<evidence type="ECO:0000259" key="1">
    <source>
        <dbReference type="Pfam" id="PF00403"/>
    </source>
</evidence>
<evidence type="ECO:0000313" key="2">
    <source>
        <dbReference type="EMBL" id="KAA1427397.1"/>
    </source>
</evidence>
<organism evidence="2 3">
    <name type="scientific">Nocardioides antri</name>
    <dbReference type="NCBI Taxonomy" id="2607659"/>
    <lineage>
        <taxon>Bacteria</taxon>
        <taxon>Bacillati</taxon>
        <taxon>Actinomycetota</taxon>
        <taxon>Actinomycetes</taxon>
        <taxon>Propionibacteriales</taxon>
        <taxon>Nocardioidaceae</taxon>
        <taxon>Nocardioides</taxon>
    </lineage>
</organism>
<dbReference type="Proteomes" id="UP000324351">
    <property type="component" value="Unassembled WGS sequence"/>
</dbReference>
<dbReference type="InterPro" id="IPR006121">
    <property type="entry name" value="HMA_dom"/>
</dbReference>
<proteinExistence type="predicted"/>
<dbReference type="GO" id="GO:0046872">
    <property type="term" value="F:metal ion binding"/>
    <property type="evidence" value="ECO:0007669"/>
    <property type="project" value="InterPro"/>
</dbReference>
<dbReference type="RefSeq" id="WP_149749764.1">
    <property type="nucleotide sequence ID" value="NZ_VUJW01000003.1"/>
</dbReference>
<reference evidence="2 3" key="2">
    <citation type="submission" date="2019-09" db="EMBL/GenBank/DDBJ databases">
        <authorList>
            <person name="Jin C."/>
        </authorList>
    </citation>
    <scope>NUCLEOTIDE SEQUENCE [LARGE SCALE GENOMIC DNA]</scope>
    <source>
        <strain evidence="2 3">BN140041</strain>
    </source>
</reference>
<reference evidence="2 3" key="1">
    <citation type="submission" date="2019-09" db="EMBL/GenBank/DDBJ databases">
        <title>Nocardioides panacisoli sp. nov., isolated from the soil of a ginseng field.</title>
        <authorList>
            <person name="Cho C."/>
        </authorList>
    </citation>
    <scope>NUCLEOTIDE SEQUENCE [LARGE SCALE GENOMIC DNA]</scope>
    <source>
        <strain evidence="2 3">BN140041</strain>
    </source>
</reference>
<dbReference type="CDD" id="cd00371">
    <property type="entry name" value="HMA"/>
    <property type="match status" value="1"/>
</dbReference>
<dbReference type="InterPro" id="IPR036163">
    <property type="entry name" value="HMA_dom_sf"/>
</dbReference>
<dbReference type="SUPFAM" id="SSF55008">
    <property type="entry name" value="HMA, heavy metal-associated domain"/>
    <property type="match status" value="1"/>
</dbReference>
<dbReference type="Gene3D" id="3.30.70.100">
    <property type="match status" value="1"/>
</dbReference>
<accession>A0A5B1M6H2</accession>
<keyword evidence="3" id="KW-1185">Reference proteome</keyword>
<name>A0A5B1M6H2_9ACTN</name>
<evidence type="ECO:0000313" key="3">
    <source>
        <dbReference type="Proteomes" id="UP000324351"/>
    </source>
</evidence>
<protein>
    <submittedName>
        <fullName evidence="2">Heavy-metal-associated domain-containing protein</fullName>
    </submittedName>
</protein>